<dbReference type="InterPro" id="IPR050834">
    <property type="entry name" value="Glycosyltransf_2"/>
</dbReference>
<feature type="domain" description="Glycosyltransferase 2-like" evidence="1">
    <location>
        <begin position="8"/>
        <end position="156"/>
    </location>
</feature>
<dbReference type="PANTHER" id="PTHR43685">
    <property type="entry name" value="GLYCOSYLTRANSFERASE"/>
    <property type="match status" value="1"/>
</dbReference>
<gene>
    <name evidence="2" type="ORF">VSR74_15350</name>
</gene>
<evidence type="ECO:0000259" key="1">
    <source>
        <dbReference type="Pfam" id="PF00535"/>
    </source>
</evidence>
<dbReference type="GO" id="GO:0016757">
    <property type="term" value="F:glycosyltransferase activity"/>
    <property type="evidence" value="ECO:0007669"/>
    <property type="project" value="UniProtKB-KW"/>
</dbReference>
<evidence type="ECO:0000313" key="2">
    <source>
        <dbReference type="EMBL" id="MEO3991187.1"/>
    </source>
</evidence>
<evidence type="ECO:0000313" key="3">
    <source>
        <dbReference type="Proteomes" id="UP001444146"/>
    </source>
</evidence>
<accession>A0ABV0HNG1</accession>
<keyword evidence="2" id="KW-0808">Transferase</keyword>
<dbReference type="InterPro" id="IPR029044">
    <property type="entry name" value="Nucleotide-diphossugar_trans"/>
</dbReference>
<comment type="caution">
    <text evidence="2">The sequence shown here is derived from an EMBL/GenBank/DDBJ whole genome shotgun (WGS) entry which is preliminary data.</text>
</comment>
<dbReference type="EC" id="2.4.-.-" evidence="2"/>
<dbReference type="Gene3D" id="3.90.550.10">
    <property type="entry name" value="Spore Coat Polysaccharide Biosynthesis Protein SpsA, Chain A"/>
    <property type="match status" value="1"/>
</dbReference>
<name>A0ABV0HNG1_9ENTR</name>
<dbReference type="RefSeq" id="WP_347795517.1">
    <property type="nucleotide sequence ID" value="NZ_JAYMYY010000004.1"/>
</dbReference>
<keyword evidence="2" id="KW-0328">Glycosyltransferase</keyword>
<reference evidence="2 3" key="1">
    <citation type="submission" date="2024-01" db="EMBL/GenBank/DDBJ databases">
        <title>Pseudocitrobacter sp. Endophytic strain Cyp-38L.</title>
        <authorList>
            <person name="Amer M.A."/>
            <person name="Hamed S.M."/>
        </authorList>
    </citation>
    <scope>NUCLEOTIDE SEQUENCE [LARGE SCALE GENOMIC DNA]</scope>
    <source>
        <strain evidence="2 3">Cyp38S</strain>
    </source>
</reference>
<protein>
    <submittedName>
        <fullName evidence="2">Glycosyltransferase</fullName>
        <ecNumber evidence="2">2.4.-.-</ecNumber>
    </submittedName>
</protein>
<sequence length="312" mass="35376">MNDMTCTFIIISFNQADTIRESIQSAIEQDCDNFRLVICDDGSTDGTNIIIREVLKQNIKDNIEVIFLENKVNIGIVGNFNRALQYVVGDFFITQAGDDISLANRVSVTKRIFDNNEVSACFSATYDIDDAGNSLGSDYGYTINKRNMRLGGISITSCLYDEAGVLGASAAYRTKLISDFSLAVVAFSEDKSLSLRGALIGKVIFYEEPLVKYRRTSGVTISGRKCLKMYARLMYRRSRYFKSITRDGYFLKSKFNSKKAKSKILKLRKSCVFSHLLLKKKINAFTFIFYCFKSKLYNKVILRAAYYYTKGK</sequence>
<dbReference type="SUPFAM" id="SSF53448">
    <property type="entry name" value="Nucleotide-diphospho-sugar transferases"/>
    <property type="match status" value="1"/>
</dbReference>
<dbReference type="Proteomes" id="UP001444146">
    <property type="component" value="Unassembled WGS sequence"/>
</dbReference>
<organism evidence="2 3">
    <name type="scientific">Pseudocitrobacter cyperus</name>
    <dbReference type="NCBI Taxonomy" id="3112843"/>
    <lineage>
        <taxon>Bacteria</taxon>
        <taxon>Pseudomonadati</taxon>
        <taxon>Pseudomonadota</taxon>
        <taxon>Gammaproteobacteria</taxon>
        <taxon>Enterobacterales</taxon>
        <taxon>Enterobacteriaceae</taxon>
        <taxon>Pseudocitrobacter</taxon>
    </lineage>
</organism>
<dbReference type="InterPro" id="IPR001173">
    <property type="entry name" value="Glyco_trans_2-like"/>
</dbReference>
<keyword evidence="3" id="KW-1185">Reference proteome</keyword>
<dbReference type="EMBL" id="JAYMYY010000004">
    <property type="protein sequence ID" value="MEO3991187.1"/>
    <property type="molecule type" value="Genomic_DNA"/>
</dbReference>
<proteinExistence type="predicted"/>
<dbReference type="Pfam" id="PF00535">
    <property type="entry name" value="Glycos_transf_2"/>
    <property type="match status" value="1"/>
</dbReference>
<dbReference type="PANTHER" id="PTHR43685:SF11">
    <property type="entry name" value="GLYCOSYLTRANSFERASE TAGX-RELATED"/>
    <property type="match status" value="1"/>
</dbReference>